<gene>
    <name evidence="1" type="ORF">GCM10017620_16520</name>
</gene>
<reference evidence="1" key="1">
    <citation type="journal article" date="2014" name="Int. J. Syst. Evol. Microbiol.">
        <title>Complete genome of a new Firmicutes species belonging to the dominant human colonic microbiota ('Ruminococcus bicirculans') reveals two chromosomes and a selective capacity to utilize plant glucans.</title>
        <authorList>
            <consortium name="NISC Comparative Sequencing Program"/>
            <person name="Wegmann U."/>
            <person name="Louis P."/>
            <person name="Goesmann A."/>
            <person name="Henrissat B."/>
            <person name="Duncan S.H."/>
            <person name="Flint H.J."/>
        </authorList>
    </citation>
    <scope>NUCLEOTIDE SEQUENCE</scope>
    <source>
        <strain evidence="1">VKM B-1499</strain>
    </source>
</reference>
<dbReference type="EMBL" id="BSFD01000004">
    <property type="protein sequence ID" value="GLK48679.1"/>
    <property type="molecule type" value="Genomic_DNA"/>
</dbReference>
<reference evidence="1" key="2">
    <citation type="submission" date="2023-01" db="EMBL/GenBank/DDBJ databases">
        <authorList>
            <person name="Sun Q."/>
            <person name="Evtushenko L."/>
        </authorList>
    </citation>
    <scope>NUCLEOTIDE SEQUENCE</scope>
    <source>
        <strain evidence="1">VKM B-1499</strain>
    </source>
</reference>
<proteinExistence type="predicted"/>
<evidence type="ECO:0000313" key="1">
    <source>
        <dbReference type="EMBL" id="GLK48679.1"/>
    </source>
</evidence>
<protein>
    <recommendedName>
        <fullName evidence="3">RES domain-containing protein</fullName>
    </recommendedName>
</protein>
<dbReference type="Proteomes" id="UP001143509">
    <property type="component" value="Unassembled WGS sequence"/>
</dbReference>
<organism evidence="1 2">
    <name type="scientific">Brevundimonas intermedia</name>
    <dbReference type="NCBI Taxonomy" id="74315"/>
    <lineage>
        <taxon>Bacteria</taxon>
        <taxon>Pseudomonadati</taxon>
        <taxon>Pseudomonadota</taxon>
        <taxon>Alphaproteobacteria</taxon>
        <taxon>Caulobacterales</taxon>
        <taxon>Caulobacteraceae</taxon>
        <taxon>Brevundimonas</taxon>
    </lineage>
</organism>
<keyword evidence="2" id="KW-1185">Reference proteome</keyword>
<comment type="caution">
    <text evidence="1">The sequence shown here is derived from an EMBL/GenBank/DDBJ whole genome shotgun (WGS) entry which is preliminary data.</text>
</comment>
<sequence length="142" mass="15397">MLPIPAALFGNRTVRRVTATLAWFTPIDIGRRTYKAVRLQIEEPDLNPLIGVTPQSGQTAKVAAARGTTFHRCWEGATARALVENAAVPIVVSRRPDNADDLPDAVPFGLAVTIESDGEIEVYDAVRSRLAVQPRVPARVTV</sequence>
<evidence type="ECO:0000313" key="2">
    <source>
        <dbReference type="Proteomes" id="UP001143509"/>
    </source>
</evidence>
<evidence type="ECO:0008006" key="3">
    <source>
        <dbReference type="Google" id="ProtNLM"/>
    </source>
</evidence>
<name>A0ABQ5T7D1_9CAUL</name>
<accession>A0ABQ5T7D1</accession>